<gene>
    <name evidence="1" type="ORF">RF091_14775</name>
</gene>
<name>A0ABD5BKI5_SERMA</name>
<feature type="non-terminal residue" evidence="1">
    <location>
        <position position="1"/>
    </location>
</feature>
<comment type="caution">
    <text evidence="1">The sequence shown here is derived from an EMBL/GenBank/DDBJ whole genome shotgun (WGS) entry which is preliminary data.</text>
</comment>
<sequence length="60" mass="6831">ISEEDARAEGAPTELCIIGEKHYMGFRTLWKSIYGVDSWNANPWVWVIEFRRVGGSDASK</sequence>
<dbReference type="Proteomes" id="UP001234811">
    <property type="component" value="Unassembled WGS sequence"/>
</dbReference>
<proteinExistence type="predicted"/>
<protein>
    <recommendedName>
        <fullName evidence="3">Morphogenetic protein</fullName>
    </recommendedName>
</protein>
<organism evidence="1 2">
    <name type="scientific">Serratia marcescens</name>
    <dbReference type="NCBI Taxonomy" id="615"/>
    <lineage>
        <taxon>Bacteria</taxon>
        <taxon>Pseudomonadati</taxon>
        <taxon>Pseudomonadota</taxon>
        <taxon>Gammaproteobacteria</taxon>
        <taxon>Enterobacterales</taxon>
        <taxon>Yersiniaceae</taxon>
        <taxon>Serratia</taxon>
    </lineage>
</organism>
<evidence type="ECO:0000313" key="2">
    <source>
        <dbReference type="Proteomes" id="UP001234811"/>
    </source>
</evidence>
<accession>A0ABD5BKI5</accession>
<reference evidence="1 2" key="1">
    <citation type="submission" date="2023-07" db="EMBL/GenBank/DDBJ databases">
        <title>Pathogens genome sequencing project 196.</title>
        <authorList>
            <person name="Cao X."/>
        </authorList>
    </citation>
    <scope>NUCLEOTIDE SEQUENCE [LARGE SCALE GENOMIC DNA]</scope>
    <source>
        <strain evidence="1 2">SM41</strain>
    </source>
</reference>
<evidence type="ECO:0000313" key="1">
    <source>
        <dbReference type="EMBL" id="MDQ9556771.1"/>
    </source>
</evidence>
<dbReference type="AlphaFoldDB" id="A0ABD5BKI5"/>
<dbReference type="EMBL" id="JAVIPQ010000237">
    <property type="protein sequence ID" value="MDQ9556771.1"/>
    <property type="molecule type" value="Genomic_DNA"/>
</dbReference>
<evidence type="ECO:0008006" key="3">
    <source>
        <dbReference type="Google" id="ProtNLM"/>
    </source>
</evidence>